<dbReference type="Gene3D" id="3.40.630.30">
    <property type="match status" value="1"/>
</dbReference>
<dbReference type="AlphaFoldDB" id="A0AAU9QBT2"/>
<dbReference type="InterPro" id="IPR016181">
    <property type="entry name" value="Acyl_CoA_acyltransferase"/>
</dbReference>
<evidence type="ECO:0000313" key="3">
    <source>
        <dbReference type="Proteomes" id="UP001295420"/>
    </source>
</evidence>
<dbReference type="EMBL" id="CAKMTQ010000067">
    <property type="protein sequence ID" value="CAH1541796.1"/>
    <property type="molecule type" value="Genomic_DNA"/>
</dbReference>
<dbReference type="PROSITE" id="PS51186">
    <property type="entry name" value="GNAT"/>
    <property type="match status" value="1"/>
</dbReference>
<name>A0AAU9QBT2_9VIBR</name>
<gene>
    <name evidence="2" type="primary">pat</name>
    <name evidence="2" type="ORF">THF1D04_70166</name>
</gene>
<dbReference type="Pfam" id="PF13420">
    <property type="entry name" value="Acetyltransf_4"/>
    <property type="match status" value="1"/>
</dbReference>
<protein>
    <submittedName>
        <fullName evidence="2">Phosphinothricin N-acetyltransferase</fullName>
        <ecNumber evidence="2">2.3.1.183</ecNumber>
    </submittedName>
</protein>
<accession>A0AAU9QBT2</accession>
<sequence length="166" mass="18928">MEIREVKDTDSAQIVEIYNYYVKSTSISFEEEPISVEVMQQRIEDVLSLGLPWLVAEVDGQVLGYAYANRWKPRSAYRFTVEPSIYVKQGITSKGIGSTLYSHLLDNLKEKQIKNVIGVITLPNESSIRLHERLGFKKVGEFPNIGLKFGEKKSVGYWQLELNAQP</sequence>
<comment type="caution">
    <text evidence="2">The sequence shown here is derived from an EMBL/GenBank/DDBJ whole genome shotgun (WGS) entry which is preliminary data.</text>
</comment>
<proteinExistence type="predicted"/>
<keyword evidence="2" id="KW-0012">Acyltransferase</keyword>
<dbReference type="Proteomes" id="UP001295420">
    <property type="component" value="Unassembled WGS sequence"/>
</dbReference>
<evidence type="ECO:0000313" key="2">
    <source>
        <dbReference type="EMBL" id="CAH1541796.1"/>
    </source>
</evidence>
<keyword evidence="2" id="KW-0808">Transferase</keyword>
<dbReference type="GO" id="GO:0102971">
    <property type="term" value="F:phosphinothricin N-acetyltransferase activity"/>
    <property type="evidence" value="ECO:0007669"/>
    <property type="project" value="UniProtKB-EC"/>
</dbReference>
<dbReference type="CDD" id="cd04301">
    <property type="entry name" value="NAT_SF"/>
    <property type="match status" value="1"/>
</dbReference>
<feature type="domain" description="N-acetyltransferase" evidence="1">
    <location>
        <begin position="1"/>
        <end position="163"/>
    </location>
</feature>
<dbReference type="EC" id="2.3.1.183" evidence="2"/>
<reference evidence="2" key="1">
    <citation type="submission" date="2022-01" db="EMBL/GenBank/DDBJ databases">
        <authorList>
            <person name="Lagorce A."/>
        </authorList>
    </citation>
    <scope>NUCLEOTIDE SEQUENCE</scope>
    <source>
        <strain evidence="2">Th15_F1_D04</strain>
    </source>
</reference>
<organism evidence="2 3">
    <name type="scientific">Vibrio owensii</name>
    <dbReference type="NCBI Taxonomy" id="696485"/>
    <lineage>
        <taxon>Bacteria</taxon>
        <taxon>Pseudomonadati</taxon>
        <taxon>Pseudomonadota</taxon>
        <taxon>Gammaproteobacteria</taxon>
        <taxon>Vibrionales</taxon>
        <taxon>Vibrionaceae</taxon>
        <taxon>Vibrio</taxon>
    </lineage>
</organism>
<dbReference type="PANTHER" id="PTHR43072">
    <property type="entry name" value="N-ACETYLTRANSFERASE"/>
    <property type="match status" value="1"/>
</dbReference>
<dbReference type="RefSeq" id="WP_409932145.1">
    <property type="nucleotide sequence ID" value="NZ_CAKMTQ010000067.1"/>
</dbReference>
<dbReference type="InterPro" id="IPR000182">
    <property type="entry name" value="GNAT_dom"/>
</dbReference>
<evidence type="ECO:0000259" key="1">
    <source>
        <dbReference type="PROSITE" id="PS51186"/>
    </source>
</evidence>
<dbReference type="PANTHER" id="PTHR43072:SF8">
    <property type="entry name" value="ACYLTRANSFERASE FABY-RELATED"/>
    <property type="match status" value="1"/>
</dbReference>
<dbReference type="SUPFAM" id="SSF55729">
    <property type="entry name" value="Acyl-CoA N-acyltransferases (Nat)"/>
    <property type="match status" value="1"/>
</dbReference>